<dbReference type="Gene3D" id="1.10.10.10">
    <property type="entry name" value="Winged helix-like DNA-binding domain superfamily/Winged helix DNA-binding domain"/>
    <property type="match status" value="1"/>
</dbReference>
<dbReference type="Proteomes" id="UP001500363">
    <property type="component" value="Unassembled WGS sequence"/>
</dbReference>
<gene>
    <name evidence="2" type="ORF">GCM10009741_20670</name>
</gene>
<sequence>MQLAPAVLVHDAVESRLPGAPSGETAAPRLRLLHSFELVLPGGSLALSSGARRLLAFLALSGTATSRGHVAYSLWPDVEEGRAQGNLRSAMWHVRRAGADLVGCPGGRLQLDPHVVVDARLAEQVAQDILAGSEIRPTESATQLLTAGDLLTDWYEPWVTEHRERLRQLRLHALEALSTRLLDSGRVAAAIETGLAAVAAEPLRESAHRVLVRAHLAEANDAEALRQYERFRALLFTELGILPSVHLEALIAPIRAGGPRQVAAGHR</sequence>
<name>A0ABP4LDJ7_9ACTN</name>
<feature type="domain" description="Bacterial transcriptional activator" evidence="1">
    <location>
        <begin position="117"/>
        <end position="255"/>
    </location>
</feature>
<comment type="caution">
    <text evidence="2">The sequence shown here is derived from an EMBL/GenBank/DDBJ whole genome shotgun (WGS) entry which is preliminary data.</text>
</comment>
<dbReference type="InterPro" id="IPR051677">
    <property type="entry name" value="AfsR-DnrI-RedD_regulator"/>
</dbReference>
<dbReference type="Gene3D" id="1.25.40.10">
    <property type="entry name" value="Tetratricopeptide repeat domain"/>
    <property type="match status" value="1"/>
</dbReference>
<protein>
    <recommendedName>
        <fullName evidence="1">Bacterial transcriptional activator domain-containing protein</fullName>
    </recommendedName>
</protein>
<dbReference type="InterPro" id="IPR005158">
    <property type="entry name" value="BTAD"/>
</dbReference>
<dbReference type="InterPro" id="IPR036388">
    <property type="entry name" value="WH-like_DNA-bd_sf"/>
</dbReference>
<dbReference type="SUPFAM" id="SSF48452">
    <property type="entry name" value="TPR-like"/>
    <property type="match status" value="1"/>
</dbReference>
<evidence type="ECO:0000313" key="2">
    <source>
        <dbReference type="EMBL" id="GAA1520002.1"/>
    </source>
</evidence>
<dbReference type="InterPro" id="IPR011990">
    <property type="entry name" value="TPR-like_helical_dom_sf"/>
</dbReference>
<evidence type="ECO:0000313" key="3">
    <source>
        <dbReference type="Proteomes" id="UP001500363"/>
    </source>
</evidence>
<dbReference type="EMBL" id="BAAANC010000001">
    <property type="protein sequence ID" value="GAA1520002.1"/>
    <property type="molecule type" value="Genomic_DNA"/>
</dbReference>
<dbReference type="SMART" id="SM01043">
    <property type="entry name" value="BTAD"/>
    <property type="match status" value="1"/>
</dbReference>
<accession>A0ABP4LDJ7</accession>
<dbReference type="RefSeq" id="WP_344172416.1">
    <property type="nucleotide sequence ID" value="NZ_BAAANC010000001.1"/>
</dbReference>
<proteinExistence type="predicted"/>
<reference evidence="3" key="1">
    <citation type="journal article" date="2019" name="Int. J. Syst. Evol. Microbiol.">
        <title>The Global Catalogue of Microorganisms (GCM) 10K type strain sequencing project: providing services to taxonomists for standard genome sequencing and annotation.</title>
        <authorList>
            <consortium name="The Broad Institute Genomics Platform"/>
            <consortium name="The Broad Institute Genome Sequencing Center for Infectious Disease"/>
            <person name="Wu L."/>
            <person name="Ma J."/>
        </authorList>
    </citation>
    <scope>NUCLEOTIDE SEQUENCE [LARGE SCALE GENOMIC DNA]</scope>
    <source>
        <strain evidence="3">JCM 14303</strain>
    </source>
</reference>
<dbReference type="PANTHER" id="PTHR35807">
    <property type="entry name" value="TRANSCRIPTIONAL REGULATOR REDD-RELATED"/>
    <property type="match status" value="1"/>
</dbReference>
<keyword evidence="3" id="KW-1185">Reference proteome</keyword>
<evidence type="ECO:0000259" key="1">
    <source>
        <dbReference type="SMART" id="SM01043"/>
    </source>
</evidence>
<organism evidence="2 3">
    <name type="scientific">Kribbella lupini</name>
    <dbReference type="NCBI Taxonomy" id="291602"/>
    <lineage>
        <taxon>Bacteria</taxon>
        <taxon>Bacillati</taxon>
        <taxon>Actinomycetota</taxon>
        <taxon>Actinomycetes</taxon>
        <taxon>Propionibacteriales</taxon>
        <taxon>Kribbellaceae</taxon>
        <taxon>Kribbella</taxon>
    </lineage>
</organism>
<dbReference type="Pfam" id="PF03704">
    <property type="entry name" value="BTAD"/>
    <property type="match status" value="1"/>
</dbReference>